<feature type="compositionally biased region" description="Basic and acidic residues" evidence="10">
    <location>
        <begin position="102"/>
        <end position="130"/>
    </location>
</feature>
<dbReference type="SMART" id="SM00343">
    <property type="entry name" value="ZnF_C2HC"/>
    <property type="match status" value="1"/>
</dbReference>
<evidence type="ECO:0000313" key="13">
    <source>
        <dbReference type="EMBL" id="CAI44646.2"/>
    </source>
</evidence>
<dbReference type="EC" id="2.7.7.49" evidence="1"/>
<dbReference type="InterPro" id="IPR021109">
    <property type="entry name" value="Peptidase_aspartic_dom_sf"/>
</dbReference>
<keyword evidence="2" id="KW-0645">Protease</keyword>
<dbReference type="Pfam" id="PF08284">
    <property type="entry name" value="RVP_2"/>
    <property type="match status" value="1"/>
</dbReference>
<dbReference type="SUPFAM" id="SSF57756">
    <property type="entry name" value="Retrovirus zinc finger-like domains"/>
    <property type="match status" value="1"/>
</dbReference>
<protein>
    <recommendedName>
        <fullName evidence="1">RNA-directed DNA polymerase</fullName>
        <ecNumber evidence="1">2.7.7.49</ecNumber>
    </recommendedName>
</protein>
<dbReference type="CDD" id="cd01647">
    <property type="entry name" value="RT_LTR"/>
    <property type="match status" value="1"/>
</dbReference>
<dbReference type="SUPFAM" id="SSF56672">
    <property type="entry name" value="DNA/RNA polymerases"/>
    <property type="match status" value="1"/>
</dbReference>
<organism evidence="13">
    <name type="scientific">Oryza sativa subsp. japonica</name>
    <name type="common">Rice</name>
    <dbReference type="NCBI Taxonomy" id="39947"/>
    <lineage>
        <taxon>Eukaryota</taxon>
        <taxon>Viridiplantae</taxon>
        <taxon>Streptophyta</taxon>
        <taxon>Embryophyta</taxon>
        <taxon>Tracheophyta</taxon>
        <taxon>Spermatophyta</taxon>
        <taxon>Magnoliopsida</taxon>
        <taxon>Liliopsida</taxon>
        <taxon>Poales</taxon>
        <taxon>Poaceae</taxon>
        <taxon>BOP clade</taxon>
        <taxon>Oryzoideae</taxon>
        <taxon>Oryzeae</taxon>
        <taxon>Oryzinae</taxon>
        <taxon>Oryza</taxon>
        <taxon>Oryza sativa</taxon>
    </lineage>
</organism>
<keyword evidence="8" id="KW-0695">RNA-directed DNA polymerase</keyword>
<evidence type="ECO:0000256" key="1">
    <source>
        <dbReference type="ARBA" id="ARBA00012493"/>
    </source>
</evidence>
<feature type="compositionally biased region" description="Polar residues" evidence="10">
    <location>
        <begin position="459"/>
        <end position="470"/>
    </location>
</feature>
<dbReference type="InterPro" id="IPR050951">
    <property type="entry name" value="Retrovirus_Pol_polyprotein"/>
</dbReference>
<evidence type="ECO:0000259" key="12">
    <source>
        <dbReference type="PROSITE" id="PS50878"/>
    </source>
</evidence>
<keyword evidence="6" id="KW-0255">Endonuclease</keyword>
<dbReference type="GO" id="GO:0008233">
    <property type="term" value="F:peptidase activity"/>
    <property type="evidence" value="ECO:0007669"/>
    <property type="project" value="UniProtKB-KW"/>
</dbReference>
<dbReference type="Gene3D" id="2.40.70.10">
    <property type="entry name" value="Acid Proteases"/>
    <property type="match status" value="1"/>
</dbReference>
<dbReference type="InterPro" id="IPR043128">
    <property type="entry name" value="Rev_trsase/Diguanyl_cyclase"/>
</dbReference>
<feature type="compositionally biased region" description="Basic and acidic residues" evidence="10">
    <location>
        <begin position="162"/>
        <end position="180"/>
    </location>
</feature>
<feature type="compositionally biased region" description="Low complexity" evidence="10">
    <location>
        <begin position="202"/>
        <end position="213"/>
    </location>
</feature>
<evidence type="ECO:0000256" key="3">
    <source>
        <dbReference type="ARBA" id="ARBA00022679"/>
    </source>
</evidence>
<sequence>MVTAGDHRRGGAAPERAERRGKREGRSTAHPGTTRTAETTAGVEKGGGAVRDAEGDGAPAVGGRSGAADGVDGDVATRKEVTPSREEDRSDDGGETELGGDGGERGARREHESDGESERRAAETEERSTGDDFIAPRGREGGRGGRKPAAEFSGSIDDAGEDCGRDSNESEGEREGKEGETGEGITGDVTLRRGKPPALVARRMVTTRRNVNTGEGNQPEGSNPNHQGNPPPPPPPDTNAILTQILAQQANMMTAFLHHLQNPPQQNAPPPPPQHSKLAEFLRIRPPTFSSSNNPVDALDWLHAVGKKLDTVQCSDEEKVIFAAHQLQGPASLWWDHFQATQPEGQPITWARFTAAFRRTHVPAGVVALKKREFRELKQGNRSVMEYLHEFNNLARYAPEDVREDEEKQEKFLAGMDPELSVRLVSGDYPDFQRLVDKSIRLEAKHKELESHKRRLANFRNQQGANQRVRYTNPYPGGSSSQQQQQQQQPRSAPRPQFVVRVPQPQQQQNQQGTRAPRPPTPAVQPVQGRRDAQGQQRLCFNCFEPGHFADKCPKPRRQQGQAPPRSNNGGKDVIRGRVNHVTAEDVLTTPDVIVGTFLVHSIPATILFDSGASHSFISVPFVGRNQLGVERLRNPLLITTPGGVMTAKYYSPAVPIEIQGIPFPSDLILLDTKNLDVILGMNWLAQFQGVVDCARRTVTLYRGPEQPVVFFAPPTSVRSSELHQIGLSEIPIVREFGDVFPEELPGMPPKREIEFRIDLAPGTTPLHKRPYRMAANELAEVKKQLEELKGKGYIRPSTSPWGASVIFVEKKDKTKRMCVDYRALNEVTIKNKYPLPRIDDLFDQLKGATVFSKIDLRSGYHQLRIREEDIPKTAFTTRYGLYEFTVMSFGLTNAPAFFMNLMNKVFMEYLDKFVVVFIDDILIYSQSEEDHQHHLRLVLGKLREHQLYAKLSKCEFWLSEVKFLGHVISAKGVAVDPETVTAVTEWKQPKTVTQIRSFLGLAGYYRRFIENFSKIARPMTQLLKKEEKFVWSPQCEKAFQTLKEKLVSSPVLILPDTRKDFMVYCDASRQGLGCVLMQDGHVVAYASRQLRPHEGNYPTHDLELAAVVHALKIWRHYLIGNRCEIYTDHKSLKYIFTQSDLNLRQRRWLELIKDYDVGIHYHPGKANVVACHVLINSSRIKNHSLKGIIELIKIRKEIGKH</sequence>
<dbReference type="PANTHER" id="PTHR37984:SF5">
    <property type="entry name" value="PROTEIN NYNRIN-LIKE"/>
    <property type="match status" value="1"/>
</dbReference>
<dbReference type="PROSITE" id="PS50878">
    <property type="entry name" value="RT_POL"/>
    <property type="match status" value="1"/>
</dbReference>
<evidence type="ECO:0000256" key="5">
    <source>
        <dbReference type="ARBA" id="ARBA00022722"/>
    </source>
</evidence>
<dbReference type="Gene3D" id="3.30.70.270">
    <property type="match status" value="2"/>
</dbReference>
<feature type="compositionally biased region" description="Low complexity" evidence="10">
    <location>
        <begin position="476"/>
        <end position="512"/>
    </location>
</feature>
<keyword evidence="9" id="KW-0862">Zinc</keyword>
<feature type="compositionally biased region" description="Polar residues" evidence="10">
    <location>
        <begin position="30"/>
        <end position="39"/>
    </location>
</feature>
<dbReference type="GO" id="GO:0004519">
    <property type="term" value="F:endonuclease activity"/>
    <property type="evidence" value="ECO:0007669"/>
    <property type="project" value="UniProtKB-KW"/>
</dbReference>
<evidence type="ECO:0000259" key="11">
    <source>
        <dbReference type="PROSITE" id="PS50158"/>
    </source>
</evidence>
<dbReference type="GO" id="GO:0008270">
    <property type="term" value="F:zinc ion binding"/>
    <property type="evidence" value="ECO:0007669"/>
    <property type="project" value="UniProtKB-KW"/>
</dbReference>
<keyword evidence="7" id="KW-0378">Hydrolase</keyword>
<dbReference type="FunFam" id="3.10.10.10:FF:000007">
    <property type="entry name" value="Retrovirus-related Pol polyprotein from transposon 17.6-like Protein"/>
    <property type="match status" value="1"/>
</dbReference>
<evidence type="ECO:0000256" key="2">
    <source>
        <dbReference type="ARBA" id="ARBA00022670"/>
    </source>
</evidence>
<evidence type="ECO:0000256" key="6">
    <source>
        <dbReference type="ARBA" id="ARBA00022759"/>
    </source>
</evidence>
<feature type="region of interest" description="Disordered" evidence="10">
    <location>
        <begin position="457"/>
        <end position="532"/>
    </location>
</feature>
<dbReference type="SUPFAM" id="SSF50630">
    <property type="entry name" value="Acid proteases"/>
    <property type="match status" value="1"/>
</dbReference>
<feature type="region of interest" description="Disordered" evidence="10">
    <location>
        <begin position="551"/>
        <end position="574"/>
    </location>
</feature>
<dbReference type="InterPro" id="IPR005162">
    <property type="entry name" value="Retrotrans_gag_dom"/>
</dbReference>
<dbReference type="InterPro" id="IPR000477">
    <property type="entry name" value="RT_dom"/>
</dbReference>
<dbReference type="GO" id="GO:0006508">
    <property type="term" value="P:proteolysis"/>
    <property type="evidence" value="ECO:0007669"/>
    <property type="project" value="UniProtKB-KW"/>
</dbReference>
<feature type="domain" description="Reverse transcriptase" evidence="12">
    <location>
        <begin position="790"/>
        <end position="969"/>
    </location>
</feature>
<evidence type="ECO:0000256" key="10">
    <source>
        <dbReference type="SAM" id="MobiDB-lite"/>
    </source>
</evidence>
<keyword evidence="9" id="KW-0479">Metal-binding</keyword>
<dbReference type="Pfam" id="PF00078">
    <property type="entry name" value="RVT_1"/>
    <property type="match status" value="1"/>
</dbReference>
<keyword evidence="4" id="KW-0548">Nucleotidyltransferase</keyword>
<evidence type="ECO:0000256" key="4">
    <source>
        <dbReference type="ARBA" id="ARBA00022695"/>
    </source>
</evidence>
<dbReference type="PANTHER" id="PTHR37984">
    <property type="entry name" value="PROTEIN CBG26694"/>
    <property type="match status" value="1"/>
</dbReference>
<dbReference type="Gene3D" id="3.10.10.10">
    <property type="entry name" value="HIV Type 1 Reverse Transcriptase, subunit A, domain 1"/>
    <property type="match status" value="1"/>
</dbReference>
<dbReference type="InterPro" id="IPR043502">
    <property type="entry name" value="DNA/RNA_pol_sf"/>
</dbReference>
<dbReference type="CDD" id="cd00303">
    <property type="entry name" value="retropepsin_like"/>
    <property type="match status" value="1"/>
</dbReference>
<dbReference type="GO" id="GO:0003964">
    <property type="term" value="F:RNA-directed DNA polymerase activity"/>
    <property type="evidence" value="ECO:0007669"/>
    <property type="project" value="UniProtKB-KW"/>
</dbReference>
<dbReference type="PROSITE" id="PS50158">
    <property type="entry name" value="ZF_CCHC"/>
    <property type="match status" value="1"/>
</dbReference>
<reference evidence="13" key="1">
    <citation type="journal article" date="2002" name="Nature">
        <title>Sequence and analysis of rice chromosome 4.</title>
        <authorList>
            <person name="Feng Q."/>
            <person name="Zhang Y."/>
            <person name="Hao P."/>
            <person name="Wang S."/>
            <person name="Fu G."/>
            <person name="Huang Y."/>
            <person name="Li Y."/>
            <person name="Zhu J."/>
            <person name="Liu Y."/>
            <person name="Hu X."/>
            <person name="Jia P."/>
            <person name="Zhang Y."/>
            <person name="Zhao Q."/>
            <person name="Ying K."/>
            <person name="Yu S."/>
            <person name="Tang Y."/>
            <person name="Weng Q."/>
            <person name="Zhang L."/>
            <person name="Lu Y."/>
            <person name="Mu J."/>
            <person name="Lu Y."/>
            <person name="Zhang L.S."/>
            <person name="Yu Z."/>
            <person name="Fan D."/>
            <person name="Liu X."/>
            <person name="Lu T."/>
            <person name="Li C."/>
            <person name="Wu Y."/>
            <person name="Sun T."/>
            <person name="Lei H."/>
            <person name="Li T."/>
            <person name="Hu H."/>
            <person name="Guan J."/>
            <person name="Wu M."/>
            <person name="Zhang R."/>
            <person name="Zhou B."/>
            <person name="Chen Z."/>
            <person name="Chen L."/>
            <person name="Jin Z."/>
            <person name="Wang R."/>
            <person name="Yin H."/>
            <person name="Cai Z."/>
            <person name="Ren S."/>
            <person name="Lv G."/>
            <person name="Gu W."/>
            <person name="Zhu G."/>
            <person name="Tu Y."/>
            <person name="Jia J."/>
            <person name="Zhang Y."/>
            <person name="Chen J."/>
            <person name="Kang H."/>
            <person name="Chen X."/>
            <person name="Shao C."/>
            <person name="Sun Y."/>
            <person name="Hu Q."/>
            <person name="Zhang X."/>
            <person name="Zhang W."/>
            <person name="Wang L."/>
            <person name="Ding C."/>
            <person name="Sheng H."/>
            <person name="Gu J."/>
            <person name="Chen S."/>
            <person name="Ni L."/>
            <person name="Zhu F."/>
            <person name="Chen W."/>
            <person name="Lan L."/>
            <person name="Lai Y."/>
            <person name="Cheng Z."/>
            <person name="Gu M."/>
            <person name="Jiang J."/>
            <person name="Li J."/>
            <person name="Hong G."/>
            <person name="Xue Y."/>
            <person name="Han B."/>
        </authorList>
    </citation>
    <scope>NUCLEOTIDE SEQUENCE [LARGE SCALE GENOMIC DNA]</scope>
</reference>
<keyword evidence="5" id="KW-0540">Nuclease</keyword>
<dbReference type="EMBL" id="AL731640">
    <property type="protein sequence ID" value="CAI44646.2"/>
    <property type="molecule type" value="Genomic_DNA"/>
</dbReference>
<feature type="compositionally biased region" description="Polar residues" evidence="10">
    <location>
        <begin position="214"/>
        <end position="228"/>
    </location>
</feature>
<dbReference type="InterPro" id="IPR036875">
    <property type="entry name" value="Znf_CCHC_sf"/>
</dbReference>
<feature type="compositionally biased region" description="Polar residues" evidence="10">
    <location>
        <begin position="559"/>
        <end position="570"/>
    </location>
</feature>
<accession>Q5JPY0</accession>
<dbReference type="InterPro" id="IPR001878">
    <property type="entry name" value="Znf_CCHC"/>
</dbReference>
<feature type="domain" description="CCHC-type" evidence="11">
    <location>
        <begin position="540"/>
        <end position="555"/>
    </location>
</feature>
<keyword evidence="9" id="KW-0863">Zinc-finger</keyword>
<evidence type="ECO:0000256" key="7">
    <source>
        <dbReference type="ARBA" id="ARBA00022801"/>
    </source>
</evidence>
<feature type="compositionally biased region" description="Basic and acidic residues" evidence="10">
    <location>
        <begin position="75"/>
        <end position="92"/>
    </location>
</feature>
<name>Q5JPY0_ORYSJ</name>
<evidence type="ECO:0000256" key="8">
    <source>
        <dbReference type="ARBA" id="ARBA00022918"/>
    </source>
</evidence>
<feature type="region of interest" description="Disordered" evidence="10">
    <location>
        <begin position="1"/>
        <end position="240"/>
    </location>
</feature>
<proteinExistence type="predicted"/>
<dbReference type="Pfam" id="PF03732">
    <property type="entry name" value="Retrotrans_gag"/>
    <property type="match status" value="1"/>
</dbReference>
<keyword evidence="3" id="KW-0808">Transferase</keyword>
<dbReference type="FunFam" id="3.30.70.270:FF:000020">
    <property type="entry name" value="Transposon Tf2-6 polyprotein-like Protein"/>
    <property type="match status" value="1"/>
</dbReference>
<dbReference type="InterPro" id="IPR041373">
    <property type="entry name" value="RT_RNaseH"/>
</dbReference>
<evidence type="ECO:0000256" key="9">
    <source>
        <dbReference type="PROSITE-ProRule" id="PRU00047"/>
    </source>
</evidence>
<dbReference type="Gene3D" id="4.10.60.10">
    <property type="entry name" value="Zinc finger, CCHC-type"/>
    <property type="match status" value="1"/>
</dbReference>
<dbReference type="Pfam" id="PF17917">
    <property type="entry name" value="RT_RNaseH"/>
    <property type="match status" value="1"/>
</dbReference>
<dbReference type="CDD" id="cd09274">
    <property type="entry name" value="RNase_HI_RT_Ty3"/>
    <property type="match status" value="1"/>
</dbReference>
<dbReference type="GO" id="GO:0003676">
    <property type="term" value="F:nucleic acid binding"/>
    <property type="evidence" value="ECO:0007669"/>
    <property type="project" value="InterPro"/>
</dbReference>
<dbReference type="AlphaFoldDB" id="Q5JPY0"/>
<gene>
    <name evidence="13" type="primary">OSJNBa0057M08.21</name>
</gene>